<feature type="region of interest" description="Disordered" evidence="1">
    <location>
        <begin position="202"/>
        <end position="289"/>
    </location>
</feature>
<comment type="caution">
    <text evidence="2">The sequence shown here is derived from an EMBL/GenBank/DDBJ whole genome shotgun (WGS) entry which is preliminary data.</text>
</comment>
<organism evidence="2 3">
    <name type="scientific">Plectosphaerella cucumerina</name>
    <dbReference type="NCBI Taxonomy" id="40658"/>
    <lineage>
        <taxon>Eukaryota</taxon>
        <taxon>Fungi</taxon>
        <taxon>Dikarya</taxon>
        <taxon>Ascomycota</taxon>
        <taxon>Pezizomycotina</taxon>
        <taxon>Sordariomycetes</taxon>
        <taxon>Hypocreomycetidae</taxon>
        <taxon>Glomerellales</taxon>
        <taxon>Plectosphaerellaceae</taxon>
        <taxon>Plectosphaerella</taxon>
    </lineage>
</organism>
<protein>
    <submittedName>
        <fullName evidence="2">Uncharacterized protein</fullName>
    </submittedName>
</protein>
<evidence type="ECO:0000256" key="1">
    <source>
        <dbReference type="SAM" id="MobiDB-lite"/>
    </source>
</evidence>
<proteinExistence type="predicted"/>
<evidence type="ECO:0000313" key="3">
    <source>
        <dbReference type="Proteomes" id="UP000813385"/>
    </source>
</evidence>
<dbReference type="AlphaFoldDB" id="A0A8K0X8P7"/>
<dbReference type="EMBL" id="JAGPXD010000002">
    <property type="protein sequence ID" value="KAH7369226.1"/>
    <property type="molecule type" value="Genomic_DNA"/>
</dbReference>
<keyword evidence="3" id="KW-1185">Reference proteome</keyword>
<feature type="compositionally biased region" description="Low complexity" evidence="1">
    <location>
        <begin position="279"/>
        <end position="289"/>
    </location>
</feature>
<dbReference type="Proteomes" id="UP000813385">
    <property type="component" value="Unassembled WGS sequence"/>
</dbReference>
<name>A0A8K0X8P7_9PEZI</name>
<accession>A0A8K0X8P7</accession>
<evidence type="ECO:0000313" key="2">
    <source>
        <dbReference type="EMBL" id="KAH7369226.1"/>
    </source>
</evidence>
<sequence>MNLSGDRCSSTRIIQGLLVRQLCILILVMPYDHPLPEPHPVQPPTGRSPFPFPCSTPPDSQIFLCDRRNGGTTGQVRGRNGLCVSFVQRRGQSRPLRCGVWVMNARSLLLGEEGEEVETGPQQKAKRPPFSCKRLVRRGRATERLVGEMRFARPPARLSASCDQPEFALAPRGSREGGWPVLPWAPSAGMLTEAMEGGSVRRFTSPASAPASSPPPPTASALVPHSPPPPPTSHGPPVSSHLPTSCLVASCLASPSPRRHGSIHSHPLADRPPSRPRTRTPLQTLTHDV</sequence>
<reference evidence="2" key="1">
    <citation type="journal article" date="2021" name="Nat. Commun.">
        <title>Genetic determinants of endophytism in the Arabidopsis root mycobiome.</title>
        <authorList>
            <person name="Mesny F."/>
            <person name="Miyauchi S."/>
            <person name="Thiergart T."/>
            <person name="Pickel B."/>
            <person name="Atanasova L."/>
            <person name="Karlsson M."/>
            <person name="Huettel B."/>
            <person name="Barry K.W."/>
            <person name="Haridas S."/>
            <person name="Chen C."/>
            <person name="Bauer D."/>
            <person name="Andreopoulos W."/>
            <person name="Pangilinan J."/>
            <person name="LaButti K."/>
            <person name="Riley R."/>
            <person name="Lipzen A."/>
            <person name="Clum A."/>
            <person name="Drula E."/>
            <person name="Henrissat B."/>
            <person name="Kohler A."/>
            <person name="Grigoriev I.V."/>
            <person name="Martin F.M."/>
            <person name="Hacquard S."/>
        </authorList>
    </citation>
    <scope>NUCLEOTIDE SEQUENCE</scope>
    <source>
        <strain evidence="2">MPI-CAGE-AT-0016</strain>
    </source>
</reference>
<feature type="compositionally biased region" description="Pro residues" evidence="1">
    <location>
        <begin position="225"/>
        <end position="234"/>
    </location>
</feature>
<gene>
    <name evidence="2" type="ORF">B0T11DRAFT_71770</name>
</gene>